<evidence type="ECO:0000259" key="3">
    <source>
        <dbReference type="Pfam" id="PF07833"/>
    </source>
</evidence>
<dbReference type="SUPFAM" id="SSF49299">
    <property type="entry name" value="PKD domain"/>
    <property type="match status" value="2"/>
</dbReference>
<dbReference type="SUPFAM" id="SSF55383">
    <property type="entry name" value="Copper amine oxidase, domain N"/>
    <property type="match status" value="1"/>
</dbReference>
<keyword evidence="2" id="KW-0732">Signal</keyword>
<dbReference type="Gene3D" id="3.30.457.10">
    <property type="entry name" value="Copper amine oxidase-like, N-terminal domain"/>
    <property type="match status" value="1"/>
</dbReference>
<accession>A0ABY8WY30</accession>
<dbReference type="RefSeq" id="WP_285742091.1">
    <property type="nucleotide sequence ID" value="NZ_CP127162.1"/>
</dbReference>
<dbReference type="EMBL" id="CP127162">
    <property type="protein sequence ID" value="WIV17553.1"/>
    <property type="molecule type" value="Genomic_DNA"/>
</dbReference>
<feature type="region of interest" description="Disordered" evidence="1">
    <location>
        <begin position="47"/>
        <end position="149"/>
    </location>
</feature>
<dbReference type="Gene3D" id="2.60.40.10">
    <property type="entry name" value="Immunoglobulins"/>
    <property type="match status" value="1"/>
</dbReference>
<evidence type="ECO:0000256" key="2">
    <source>
        <dbReference type="SAM" id="SignalP"/>
    </source>
</evidence>
<feature type="compositionally biased region" description="Polar residues" evidence="1">
    <location>
        <begin position="104"/>
        <end position="121"/>
    </location>
</feature>
<organism evidence="4 5">
    <name type="scientific">Paenibacillus polygoni</name>
    <dbReference type="NCBI Taxonomy" id="3050112"/>
    <lineage>
        <taxon>Bacteria</taxon>
        <taxon>Bacillati</taxon>
        <taxon>Bacillota</taxon>
        <taxon>Bacilli</taxon>
        <taxon>Bacillales</taxon>
        <taxon>Paenibacillaceae</taxon>
        <taxon>Paenibacillus</taxon>
    </lineage>
</organism>
<protein>
    <submittedName>
        <fullName evidence="4">Stalk domain-containing protein</fullName>
    </submittedName>
</protein>
<dbReference type="Pfam" id="PF07833">
    <property type="entry name" value="Cu_amine_oxidN1"/>
    <property type="match status" value="1"/>
</dbReference>
<keyword evidence="5" id="KW-1185">Reference proteome</keyword>
<feature type="signal peptide" evidence="2">
    <location>
        <begin position="1"/>
        <end position="20"/>
    </location>
</feature>
<name>A0ABY8WY30_9BACL</name>
<feature type="domain" description="Copper amine oxidase-like N-terminal" evidence="3">
    <location>
        <begin position="175"/>
        <end position="278"/>
    </location>
</feature>
<dbReference type="Proteomes" id="UP001236415">
    <property type="component" value="Chromosome"/>
</dbReference>
<evidence type="ECO:0000313" key="4">
    <source>
        <dbReference type="EMBL" id="WIV17553.1"/>
    </source>
</evidence>
<dbReference type="InterPro" id="IPR036582">
    <property type="entry name" value="Mao_N_sf"/>
</dbReference>
<evidence type="ECO:0000313" key="5">
    <source>
        <dbReference type="Proteomes" id="UP001236415"/>
    </source>
</evidence>
<sequence>MKLKKLSMLTVLALSQVATAVPVSAQETATSAAQQVVAQEVYGVNKTAEEGQNAPQARVTKQETENKVATESAETANEKETAADLKTEKATSITEETKPGASAESATGVTKSTEKTAVTNEQTDDITGEVTAAPNVKSAPSEESAETKPATNAVKIATPTDLVLYFNSTKMEQGGVTYNAPQPMQVKKGVSYVPIRALVDRVGYKVSYDKKTKETVIVSGANELRFKTDSSKYTVNGVTKTMKGTSYQTKNTFMVPLTAITAALDIKYKVDNIGKKVIMDLATKPVAKFTIQPGEIMAGQTVVTYSTESSSPQGLSIVDERWEGKQEVFASAGKYDVSYSVQDSNGTWSDPYTVTIEVKQPNLPPVAMFTTDKEEYKMGELITINDQSTDDGKIVKHDWNNNAYAFFTPGPKTISLTVTDDSGQTGYFEKTIVITSETLYSQDEFNRLFLPAGEKFAFDGSAVPSWTKVPYTFSDEPSTLIRSNSPETVNSEGIVYQETAAGNTRFMIHHVNNTGKNVKMYVVATNTNFTEATIKTENLGFAGPSPIATAAGKSSVERYFESMQDGSKRSSITLAPGESKLVMTELSKSVMKQGGVISLFSDMSSDYPIQYDVIMIDEKLDPLTVLEKLPILDRDGVHNRGTYPNSTRVIRYSEPVGATSMRLALGDNQDDPNLAGMDPMLGVEASNSGNFGVLYKITLDRVAPNTLISFNPRGGKYSGFAMVNGDITAIYSKGQVSAPNEQAVLYRTGDYEQKVEILLTAAPGSNLPVNLLFTQMPKK</sequence>
<feature type="chain" id="PRO_5046920241" evidence="2">
    <location>
        <begin position="21"/>
        <end position="779"/>
    </location>
</feature>
<gene>
    <name evidence="4" type="ORF">QPK24_14080</name>
</gene>
<dbReference type="InterPro" id="IPR012854">
    <property type="entry name" value="Cu_amine_oxidase-like_N"/>
</dbReference>
<proteinExistence type="predicted"/>
<dbReference type="InterPro" id="IPR035986">
    <property type="entry name" value="PKD_dom_sf"/>
</dbReference>
<reference evidence="4 5" key="1">
    <citation type="submission" date="2023-06" db="EMBL/GenBank/DDBJ databases">
        <title>Paenibacillus polygonum sp. nov., an endophytic bacterium, isolated from Polygonum lapathifolium L. in Nanji Wetland National Nature Reserve, South of Poyang Lake, Jiangxi Province, China.</title>
        <authorList>
            <person name="Yu Z."/>
        </authorList>
    </citation>
    <scope>NUCLEOTIDE SEQUENCE [LARGE SCALE GENOMIC DNA]</scope>
    <source>
        <strain evidence="4 5">C31</strain>
    </source>
</reference>
<feature type="compositionally biased region" description="Basic and acidic residues" evidence="1">
    <location>
        <begin position="76"/>
        <end position="89"/>
    </location>
</feature>
<evidence type="ECO:0000256" key="1">
    <source>
        <dbReference type="SAM" id="MobiDB-lite"/>
    </source>
</evidence>
<dbReference type="InterPro" id="IPR013783">
    <property type="entry name" value="Ig-like_fold"/>
</dbReference>